<proteinExistence type="predicted"/>
<keyword evidence="3" id="KW-1133">Transmembrane helix</keyword>
<dbReference type="WBParaSite" id="Csp11.Scaffold441.g1178.t1">
    <property type="protein sequence ID" value="Csp11.Scaffold441.g1178.t1"/>
    <property type="gene ID" value="Csp11.Scaffold441.g1178"/>
</dbReference>
<accession>A0A1I7T0A3</accession>
<dbReference type="GO" id="GO:0005975">
    <property type="term" value="P:carbohydrate metabolic process"/>
    <property type="evidence" value="ECO:0007669"/>
    <property type="project" value="InterPro"/>
</dbReference>
<reference evidence="6" key="1">
    <citation type="submission" date="2016-11" db="UniProtKB">
        <authorList>
            <consortium name="WormBaseParasite"/>
        </authorList>
    </citation>
    <scope>IDENTIFICATION</scope>
</reference>
<keyword evidence="3" id="KW-0812">Transmembrane</keyword>
<evidence type="ECO:0000256" key="3">
    <source>
        <dbReference type="SAM" id="Phobius"/>
    </source>
</evidence>
<dbReference type="Proteomes" id="UP000095282">
    <property type="component" value="Unplaced"/>
</dbReference>
<dbReference type="SUPFAM" id="SSF51445">
    <property type="entry name" value="(Trans)glycosidases"/>
    <property type="match status" value="1"/>
</dbReference>
<dbReference type="InterPro" id="IPR045857">
    <property type="entry name" value="O16G_dom_2"/>
</dbReference>
<organism evidence="5 6">
    <name type="scientific">Caenorhabditis tropicalis</name>
    <dbReference type="NCBI Taxonomy" id="1561998"/>
    <lineage>
        <taxon>Eukaryota</taxon>
        <taxon>Metazoa</taxon>
        <taxon>Ecdysozoa</taxon>
        <taxon>Nematoda</taxon>
        <taxon>Chromadorea</taxon>
        <taxon>Rhabditida</taxon>
        <taxon>Rhabditina</taxon>
        <taxon>Rhabditomorpha</taxon>
        <taxon>Rhabditoidea</taxon>
        <taxon>Rhabditidae</taxon>
        <taxon>Peloderinae</taxon>
        <taxon>Caenorhabditis</taxon>
    </lineage>
</organism>
<name>A0A1I7T0A3_9PELO</name>
<keyword evidence="5" id="KW-1185">Reference proteome</keyword>
<dbReference type="InterPro" id="IPR017853">
    <property type="entry name" value="GH"/>
</dbReference>
<evidence type="ECO:0000256" key="1">
    <source>
        <dbReference type="ARBA" id="ARBA00001657"/>
    </source>
</evidence>
<dbReference type="SMART" id="SM00642">
    <property type="entry name" value="Aamy"/>
    <property type="match status" value="1"/>
</dbReference>
<dbReference type="Gene3D" id="3.20.20.80">
    <property type="entry name" value="Glycosidases"/>
    <property type="match status" value="1"/>
</dbReference>
<dbReference type="EC" id="3.2.1.20" evidence="2"/>
<evidence type="ECO:0000256" key="2">
    <source>
        <dbReference type="ARBA" id="ARBA00012741"/>
    </source>
</evidence>
<protein>
    <recommendedName>
        <fullName evidence="2">alpha-glucosidase</fullName>
        <ecNumber evidence="2">3.2.1.20</ecNumber>
    </recommendedName>
</protein>
<dbReference type="InterPro" id="IPR006047">
    <property type="entry name" value="GH13_cat_dom"/>
</dbReference>
<dbReference type="Gene3D" id="3.90.400.10">
    <property type="entry name" value="Oligo-1,6-glucosidase, Domain 2"/>
    <property type="match status" value="1"/>
</dbReference>
<keyword evidence="3" id="KW-0472">Membrane</keyword>
<dbReference type="PANTHER" id="PTHR10357:SF179">
    <property type="entry name" value="NEUTRAL AND BASIC AMINO ACID TRANSPORT PROTEIN RBAT"/>
    <property type="match status" value="1"/>
</dbReference>
<dbReference type="PANTHER" id="PTHR10357">
    <property type="entry name" value="ALPHA-AMYLASE FAMILY MEMBER"/>
    <property type="match status" value="1"/>
</dbReference>
<feature type="domain" description="Glycosyl hydrolase family 13 catalytic" evidence="4">
    <location>
        <begin position="106"/>
        <end position="444"/>
    </location>
</feature>
<dbReference type="eggNOG" id="KOG0471">
    <property type="taxonomic scope" value="Eukaryota"/>
</dbReference>
<dbReference type="Pfam" id="PF00128">
    <property type="entry name" value="Alpha-amylase"/>
    <property type="match status" value="1"/>
</dbReference>
<evidence type="ECO:0000313" key="5">
    <source>
        <dbReference type="Proteomes" id="UP000095282"/>
    </source>
</evidence>
<comment type="catalytic activity">
    <reaction evidence="1">
        <text>Hydrolysis of terminal, non-reducing (1-&gt;4)-linked alpha-D-glucose residues with release of alpha-D-glucose.</text>
        <dbReference type="EC" id="3.2.1.20"/>
    </reaction>
</comment>
<sequence length="617" mass="69517">MATKDALIAEEGNNFGGSSSGDIATFDKNAEVVNFELEPKPIGLTKEQLEKYRNDPFWKPVRTVLFALFWLAWALMFAGAIAIVILSPKCAEKQKPDWWQTKVSYQLLTATFYDSDGDGIGDFAGISQKIDFLRKIGVTTVYPSPVIKIQKDEYFNSYDVVDHSAVDDRFGTQEQFQELVDTVHNRAMYLVMDLPVSTVDISHPWFEKREEAKFVIARPTDPGFNESNFYPFHGANNIKYLGYPTSQNPVLNWKNADVKQTINGAIQKFLDLGVDGFHIDHISQLAVDAKGKPNHDEAVKVLEELTKSVQLYVESKEELAQKKIVLFSSLKDVEELHVKATETGLLHYVIDNSFANLDDKKCEPSVAKCVHDALNAAYQRHEVAKYTPHWQFSNSEASRLASRFEPSTAHLLSFLQLTLPGALSVYYGQEYGLKDSLNKNANFKQTGIMQWYPTGKNHHGFTANEVFTDNEIFFPESEDKLEMDNYNSQFDISDSPLKIYRKLAKLRQRDEALIVGETIRDELINDNVILFSRYVQAVNNTATGSAFVVALNFGESIQKIDLALAPASKLIPTNKDLSKAEISVVTANITDYKVREKHDFVASPLVLPPKQAVLLKL</sequence>
<dbReference type="Pfam" id="PF16028">
    <property type="entry name" value="SLC3A2_N"/>
    <property type="match status" value="1"/>
</dbReference>
<evidence type="ECO:0000313" key="6">
    <source>
        <dbReference type="WBParaSite" id="Csp11.Scaffold441.g1178.t1"/>
    </source>
</evidence>
<evidence type="ECO:0000259" key="4">
    <source>
        <dbReference type="SMART" id="SM00642"/>
    </source>
</evidence>
<dbReference type="InterPro" id="IPR031984">
    <property type="entry name" value="SLC3A2_N"/>
</dbReference>
<dbReference type="GO" id="GO:0004558">
    <property type="term" value="F:alpha-1,4-glucosidase activity"/>
    <property type="evidence" value="ECO:0007669"/>
    <property type="project" value="UniProtKB-EC"/>
</dbReference>
<dbReference type="STRING" id="1561998.A0A1I7T0A3"/>
<feature type="transmembrane region" description="Helical" evidence="3">
    <location>
        <begin position="63"/>
        <end position="86"/>
    </location>
</feature>
<dbReference type="AlphaFoldDB" id="A0A1I7T0A3"/>